<dbReference type="NCBIfam" id="TIGR02037">
    <property type="entry name" value="degP_htrA_DO"/>
    <property type="match status" value="1"/>
</dbReference>
<dbReference type="FunFam" id="2.40.10.10:FF:000001">
    <property type="entry name" value="Periplasmic serine protease DegS"/>
    <property type="match status" value="1"/>
</dbReference>
<comment type="caution">
    <text evidence="11">The sequence shown here is derived from an EMBL/GenBank/DDBJ whole genome shotgun (WGS) entry which is preliminary data.</text>
</comment>
<keyword evidence="12" id="KW-1185">Reference proteome</keyword>
<sequence length="401" mass="42105">MLRRFWLFFAQAVTVLLALMFIVATLKPQWLQRQGQLGKQLASPIVALREVAPGVGGAPAQASYADAAQKAMPAVVNVFSSKDGTLPSDPRAKDPLFRYFFGDRNARKQQEEPAANLGSGVIVSAEGYILTNQHVVDGADQIEVALADGRTATAKVIGSDPETDLAVLKISTPNLPTITLGRSDQSRVGDVVLAIGNPFGVGQTVTMGIISALGRNHLGINTFENFIQTDAAINPGNSGGALVDVNGNLLGINTAIYSRSGGSLGIGFAIPVSTARNVLESIITTGTVTRGWIGVEPQDVTPEIADSFNLSQKSGAIVAGVLQGGPADKAGIKPGDILMSIENESITDTTKLLNVVAQIKPGTPTKVHVVRKGKEFDVTVVIGKRPPPPKQAMDDQGDEQE</sequence>
<evidence type="ECO:0000256" key="1">
    <source>
        <dbReference type="ARBA" id="ARBA00010541"/>
    </source>
</evidence>
<feature type="transmembrane region" description="Helical" evidence="9">
    <location>
        <begin position="6"/>
        <end position="26"/>
    </location>
</feature>
<dbReference type="InterPro" id="IPR036034">
    <property type="entry name" value="PDZ_sf"/>
</dbReference>
<evidence type="ECO:0000256" key="9">
    <source>
        <dbReference type="SAM" id="Phobius"/>
    </source>
</evidence>
<accession>A0A103E8K9</accession>
<keyword evidence="9" id="KW-1133">Transmembrane helix</keyword>
<dbReference type="SUPFAM" id="SSF50494">
    <property type="entry name" value="Trypsin-like serine proteases"/>
    <property type="match status" value="1"/>
</dbReference>
<dbReference type="SMART" id="SM00228">
    <property type="entry name" value="PDZ"/>
    <property type="match status" value="1"/>
</dbReference>
<feature type="active site" description="Charge relay system" evidence="7">
    <location>
        <position position="134"/>
    </location>
</feature>
<feature type="domain" description="PDZ" evidence="10">
    <location>
        <begin position="282"/>
        <end position="350"/>
    </location>
</feature>
<keyword evidence="3" id="KW-0732">Signal</keyword>
<gene>
    <name evidence="11" type="ORF">WS67_02880</name>
</gene>
<protein>
    <submittedName>
        <fullName evidence="11">2-alkenal reductase</fullName>
    </submittedName>
</protein>
<dbReference type="PANTHER" id="PTHR43343:SF3">
    <property type="entry name" value="PROTEASE DO-LIKE 8, CHLOROPLASTIC"/>
    <property type="match status" value="1"/>
</dbReference>
<reference evidence="11 12" key="1">
    <citation type="submission" date="2015-11" db="EMBL/GenBank/DDBJ databases">
        <title>Expanding the genomic diversity of Burkholderia species for the development of highly accurate diagnostics.</title>
        <authorList>
            <person name="Sahl J."/>
            <person name="Keim P."/>
            <person name="Wagner D."/>
        </authorList>
    </citation>
    <scope>NUCLEOTIDE SEQUENCE [LARGE SCALE GENOMIC DNA]</scope>
    <source>
        <strain evidence="11 12">TSV85</strain>
    </source>
</reference>
<keyword evidence="9" id="KW-0472">Membrane</keyword>
<feature type="binding site" evidence="8">
    <location>
        <begin position="236"/>
        <end position="238"/>
    </location>
    <ligand>
        <name>substrate</name>
    </ligand>
</feature>
<dbReference type="InterPro" id="IPR001940">
    <property type="entry name" value="Peptidase_S1C"/>
</dbReference>
<evidence type="ECO:0000256" key="7">
    <source>
        <dbReference type="PIRSR" id="PIRSR611782-1"/>
    </source>
</evidence>
<keyword evidence="4" id="KW-0677">Repeat</keyword>
<organism evidence="11 12">
    <name type="scientific">Burkholderia singularis</name>
    <dbReference type="NCBI Taxonomy" id="1503053"/>
    <lineage>
        <taxon>Bacteria</taxon>
        <taxon>Pseudomonadati</taxon>
        <taxon>Pseudomonadota</taxon>
        <taxon>Betaproteobacteria</taxon>
        <taxon>Burkholderiales</taxon>
        <taxon>Burkholderiaceae</taxon>
        <taxon>Burkholderia</taxon>
        <taxon>pseudomallei group</taxon>
    </lineage>
</organism>
<dbReference type="Gene3D" id="2.40.10.120">
    <property type="match status" value="1"/>
</dbReference>
<dbReference type="PRINTS" id="PR00834">
    <property type="entry name" value="PROTEASES2C"/>
</dbReference>
<dbReference type="SUPFAM" id="SSF50156">
    <property type="entry name" value="PDZ domain-like"/>
    <property type="match status" value="1"/>
</dbReference>
<evidence type="ECO:0000313" key="11">
    <source>
        <dbReference type="EMBL" id="KVE30344.1"/>
    </source>
</evidence>
<dbReference type="PANTHER" id="PTHR43343">
    <property type="entry name" value="PEPTIDASE S12"/>
    <property type="match status" value="1"/>
</dbReference>
<dbReference type="Pfam" id="PF13180">
    <property type="entry name" value="PDZ_2"/>
    <property type="match status" value="1"/>
</dbReference>
<keyword evidence="9" id="KW-0812">Transmembrane</keyword>
<dbReference type="AlphaFoldDB" id="A0A103E8K9"/>
<keyword evidence="2" id="KW-0645">Protease</keyword>
<dbReference type="InterPro" id="IPR011782">
    <property type="entry name" value="Pept_S1C_Do"/>
</dbReference>
<dbReference type="EMBL" id="LOWA01000004">
    <property type="protein sequence ID" value="KVE30344.1"/>
    <property type="molecule type" value="Genomic_DNA"/>
</dbReference>
<dbReference type="InterPro" id="IPR009003">
    <property type="entry name" value="Peptidase_S1_PA"/>
</dbReference>
<evidence type="ECO:0000259" key="10">
    <source>
        <dbReference type="PROSITE" id="PS50106"/>
    </source>
</evidence>
<dbReference type="OrthoDB" id="9758917at2"/>
<dbReference type="InterPro" id="IPR051201">
    <property type="entry name" value="Chloro_Bact_Ser_Proteases"/>
</dbReference>
<dbReference type="GO" id="GO:0006508">
    <property type="term" value="P:proteolysis"/>
    <property type="evidence" value="ECO:0007669"/>
    <property type="project" value="UniProtKB-KW"/>
</dbReference>
<dbReference type="Gene3D" id="2.30.42.10">
    <property type="match status" value="1"/>
</dbReference>
<keyword evidence="6" id="KW-0720">Serine protease</keyword>
<dbReference type="Pfam" id="PF13365">
    <property type="entry name" value="Trypsin_2"/>
    <property type="match status" value="1"/>
</dbReference>
<dbReference type="PROSITE" id="PS50106">
    <property type="entry name" value="PDZ"/>
    <property type="match status" value="1"/>
</dbReference>
<name>A0A103E8K9_9BURK</name>
<dbReference type="Proteomes" id="UP000062788">
    <property type="component" value="Unassembled WGS sequence"/>
</dbReference>
<evidence type="ECO:0000256" key="8">
    <source>
        <dbReference type="PIRSR" id="PIRSR611782-2"/>
    </source>
</evidence>
<dbReference type="RefSeq" id="WP_059512379.1">
    <property type="nucleotide sequence ID" value="NZ_CP013448.1"/>
</dbReference>
<evidence type="ECO:0000256" key="6">
    <source>
        <dbReference type="ARBA" id="ARBA00022825"/>
    </source>
</evidence>
<dbReference type="CDD" id="cd10839">
    <property type="entry name" value="cpPDZ1_DegP-like"/>
    <property type="match status" value="1"/>
</dbReference>
<evidence type="ECO:0000256" key="5">
    <source>
        <dbReference type="ARBA" id="ARBA00022801"/>
    </source>
</evidence>
<feature type="active site" description="Charge relay system" evidence="7">
    <location>
        <position position="164"/>
    </location>
</feature>
<comment type="similarity">
    <text evidence="1">Belongs to the peptidase S1C family.</text>
</comment>
<evidence type="ECO:0000256" key="4">
    <source>
        <dbReference type="ARBA" id="ARBA00022737"/>
    </source>
</evidence>
<dbReference type="GO" id="GO:0004252">
    <property type="term" value="F:serine-type endopeptidase activity"/>
    <property type="evidence" value="ECO:0007669"/>
    <property type="project" value="InterPro"/>
</dbReference>
<evidence type="ECO:0000256" key="2">
    <source>
        <dbReference type="ARBA" id="ARBA00022670"/>
    </source>
</evidence>
<evidence type="ECO:0000313" key="12">
    <source>
        <dbReference type="Proteomes" id="UP000062788"/>
    </source>
</evidence>
<evidence type="ECO:0000256" key="3">
    <source>
        <dbReference type="ARBA" id="ARBA00022729"/>
    </source>
</evidence>
<keyword evidence="5" id="KW-0378">Hydrolase</keyword>
<feature type="binding site" evidence="8">
    <location>
        <position position="164"/>
    </location>
    <ligand>
        <name>substrate</name>
    </ligand>
</feature>
<feature type="binding site" evidence="8">
    <location>
        <position position="134"/>
    </location>
    <ligand>
        <name>substrate</name>
    </ligand>
</feature>
<proteinExistence type="inferred from homology"/>
<dbReference type="InterPro" id="IPR001478">
    <property type="entry name" value="PDZ"/>
</dbReference>
<feature type="active site" description="Charge relay system" evidence="7">
    <location>
        <position position="238"/>
    </location>
</feature>